<evidence type="ECO:0000256" key="3">
    <source>
        <dbReference type="ARBA" id="ARBA00006743"/>
    </source>
</evidence>
<dbReference type="Gene3D" id="3.20.20.220">
    <property type="match status" value="1"/>
</dbReference>
<comment type="cofactor">
    <cofactor evidence="1 12">
        <name>FAD</name>
        <dbReference type="ChEBI" id="CHEBI:57692"/>
    </cofactor>
</comment>
<protein>
    <recommendedName>
        <fullName evidence="12">Methylenetetrahydrofolate reductase</fullName>
        <ecNumber evidence="12">1.5.1.54</ecNumber>
    </recommendedName>
</protein>
<evidence type="ECO:0000256" key="11">
    <source>
        <dbReference type="ARBA" id="ARBA00048628"/>
    </source>
</evidence>
<keyword evidence="4" id="KW-0028">Amino-acid biosynthesis</keyword>
<evidence type="ECO:0000313" key="13">
    <source>
        <dbReference type="EMBL" id="MDY8109971.1"/>
    </source>
</evidence>
<evidence type="ECO:0000256" key="8">
    <source>
        <dbReference type="ARBA" id="ARBA00023027"/>
    </source>
</evidence>
<dbReference type="CDD" id="cd00537">
    <property type="entry name" value="MTHFR"/>
    <property type="match status" value="1"/>
</dbReference>
<comment type="similarity">
    <text evidence="3 12">Belongs to the methylenetetrahydrofolate reductase family.</text>
</comment>
<dbReference type="PANTHER" id="PTHR45754">
    <property type="entry name" value="METHYLENETETRAHYDROFOLATE REDUCTASE"/>
    <property type="match status" value="1"/>
</dbReference>
<evidence type="ECO:0000256" key="9">
    <source>
        <dbReference type="ARBA" id="ARBA00023167"/>
    </source>
</evidence>
<dbReference type="SUPFAM" id="SSF51730">
    <property type="entry name" value="FAD-linked oxidoreductase"/>
    <property type="match status" value="1"/>
</dbReference>
<keyword evidence="8" id="KW-0520">NAD</keyword>
<evidence type="ECO:0000256" key="2">
    <source>
        <dbReference type="ARBA" id="ARBA00004777"/>
    </source>
</evidence>
<dbReference type="NCBIfam" id="TIGR00676">
    <property type="entry name" value="fadh2"/>
    <property type="match status" value="1"/>
</dbReference>
<dbReference type="PANTHER" id="PTHR45754:SF3">
    <property type="entry name" value="METHYLENETETRAHYDROFOLATE REDUCTASE (NADPH)"/>
    <property type="match status" value="1"/>
</dbReference>
<dbReference type="InterPro" id="IPR003171">
    <property type="entry name" value="Mehydrof_redctse-like"/>
</dbReference>
<evidence type="ECO:0000256" key="12">
    <source>
        <dbReference type="RuleBase" id="RU003862"/>
    </source>
</evidence>
<dbReference type="EMBL" id="JAXLPB010000004">
    <property type="protein sequence ID" value="MDY8109971.1"/>
    <property type="molecule type" value="Genomic_DNA"/>
</dbReference>
<keyword evidence="5 12" id="KW-0285">Flavoprotein</keyword>
<evidence type="ECO:0000313" key="14">
    <source>
        <dbReference type="Proteomes" id="UP001294412"/>
    </source>
</evidence>
<dbReference type="GO" id="GO:0004489">
    <property type="term" value="F:methylenetetrahydrofolate reductase [NAD(P)H] activity"/>
    <property type="evidence" value="ECO:0007669"/>
    <property type="project" value="UniProtKB-EC"/>
</dbReference>
<organism evidence="13 14">
    <name type="scientific">Fulvimarina uroteuthidis</name>
    <dbReference type="NCBI Taxonomy" id="3098149"/>
    <lineage>
        <taxon>Bacteria</taxon>
        <taxon>Pseudomonadati</taxon>
        <taxon>Pseudomonadota</taxon>
        <taxon>Alphaproteobacteria</taxon>
        <taxon>Hyphomicrobiales</taxon>
        <taxon>Aurantimonadaceae</taxon>
        <taxon>Fulvimarina</taxon>
    </lineage>
</organism>
<keyword evidence="6 12" id="KW-0274">FAD</keyword>
<evidence type="ECO:0000256" key="1">
    <source>
        <dbReference type="ARBA" id="ARBA00001974"/>
    </source>
</evidence>
<dbReference type="Proteomes" id="UP001294412">
    <property type="component" value="Unassembled WGS sequence"/>
</dbReference>
<gene>
    <name evidence="13" type="primary">metF</name>
    <name evidence="13" type="ORF">U0C82_12560</name>
</gene>
<dbReference type="InterPro" id="IPR029041">
    <property type="entry name" value="FAD-linked_oxidoreductase-like"/>
</dbReference>
<keyword evidence="7 12" id="KW-0560">Oxidoreductase</keyword>
<keyword evidence="9" id="KW-0486">Methionine biosynthesis</keyword>
<dbReference type="InterPro" id="IPR004620">
    <property type="entry name" value="MTHF_reductase_bac"/>
</dbReference>
<evidence type="ECO:0000256" key="4">
    <source>
        <dbReference type="ARBA" id="ARBA00022605"/>
    </source>
</evidence>
<name>A0ABU5I747_9HYPH</name>
<evidence type="ECO:0000256" key="7">
    <source>
        <dbReference type="ARBA" id="ARBA00023002"/>
    </source>
</evidence>
<accession>A0ABU5I747</accession>
<keyword evidence="14" id="KW-1185">Reference proteome</keyword>
<proteinExistence type="inferred from homology"/>
<evidence type="ECO:0000256" key="5">
    <source>
        <dbReference type="ARBA" id="ARBA00022630"/>
    </source>
</evidence>
<evidence type="ECO:0000256" key="10">
    <source>
        <dbReference type="ARBA" id="ARBA00034478"/>
    </source>
</evidence>
<comment type="pathway">
    <text evidence="10">Amino-acid biosynthesis; L-methionine biosynthesis via de novo pathway.</text>
</comment>
<comment type="caution">
    <text evidence="13">The sequence shown here is derived from an EMBL/GenBank/DDBJ whole genome shotgun (WGS) entry which is preliminary data.</text>
</comment>
<comment type="pathway">
    <text evidence="2 12">One-carbon metabolism; tetrahydrofolate interconversion.</text>
</comment>
<comment type="catalytic activity">
    <reaction evidence="11">
        <text>(6S)-5-methyl-5,6,7,8-tetrahydrofolate + NAD(+) = (6R)-5,10-methylene-5,6,7,8-tetrahydrofolate + NADH + H(+)</text>
        <dbReference type="Rhea" id="RHEA:19821"/>
        <dbReference type="ChEBI" id="CHEBI:15378"/>
        <dbReference type="ChEBI" id="CHEBI:15636"/>
        <dbReference type="ChEBI" id="CHEBI:18608"/>
        <dbReference type="ChEBI" id="CHEBI:57540"/>
        <dbReference type="ChEBI" id="CHEBI:57945"/>
        <dbReference type="EC" id="1.5.1.54"/>
    </reaction>
    <physiologicalReaction direction="right-to-left" evidence="11">
        <dbReference type="Rhea" id="RHEA:19823"/>
    </physiologicalReaction>
</comment>
<evidence type="ECO:0000256" key="6">
    <source>
        <dbReference type="ARBA" id="ARBA00022827"/>
    </source>
</evidence>
<reference evidence="13 14" key="1">
    <citation type="submission" date="2023-12" db="EMBL/GenBank/DDBJ databases">
        <title>Description of Novel Strain Fulvimarina sp. 2208YS6-2-32 isolated from Uroteuthis (Photololigo) edulis.</title>
        <authorList>
            <person name="Park J.-S."/>
        </authorList>
    </citation>
    <scope>NUCLEOTIDE SEQUENCE [LARGE SCALE GENOMIC DNA]</scope>
    <source>
        <strain evidence="13 14">2208YS6-2-32</strain>
    </source>
</reference>
<dbReference type="Pfam" id="PF02219">
    <property type="entry name" value="MTHFR"/>
    <property type="match status" value="1"/>
</dbReference>
<dbReference type="RefSeq" id="WP_322187501.1">
    <property type="nucleotide sequence ID" value="NZ_JAXLPB010000004.1"/>
</dbReference>
<dbReference type="EC" id="1.5.1.54" evidence="12"/>
<sequence length="302" mass="33656">MLRPRPTSAPITVSFEFFPPKSDKMEESLWRSIERLAPLKPSFVSVTYGAGGSTRERTHHTIERILNETSLTPAAHLTCVDASKEEVNEVVRQYRDTGVKHFVALRGDSQHGVGQVWQSHTDGYSNAVELCAGLREIDDFEISVSAYPEKHPESSDFFTDIELLKRKVDAGATRAITQFFFDNDVFERYVERVRKAGIYIPIVPGIAPVHDFRKVANFASKAGANVPSWVHARFEGLDTDPLTHSHVAAATCADQVIDLTERGFTDFHFYTMNKADLVYSICHILGLRAQEDAAQAIESAAA</sequence>